<feature type="region of interest" description="Disordered" evidence="1">
    <location>
        <begin position="230"/>
        <end position="362"/>
    </location>
</feature>
<feature type="compositionally biased region" description="Basic and acidic residues" evidence="1">
    <location>
        <begin position="230"/>
        <end position="252"/>
    </location>
</feature>
<name>K0QYE2_THAOC</name>
<comment type="caution">
    <text evidence="2">The sequence shown here is derived from an EMBL/GenBank/DDBJ whole genome shotgun (WGS) entry which is preliminary data.</text>
</comment>
<feature type="compositionally biased region" description="Acidic residues" evidence="1">
    <location>
        <begin position="183"/>
        <end position="193"/>
    </location>
</feature>
<feature type="region of interest" description="Disordered" evidence="1">
    <location>
        <begin position="100"/>
        <end position="195"/>
    </location>
</feature>
<keyword evidence="3" id="KW-1185">Reference proteome</keyword>
<feature type="compositionally biased region" description="Basic and acidic residues" evidence="1">
    <location>
        <begin position="159"/>
        <end position="168"/>
    </location>
</feature>
<evidence type="ECO:0000256" key="1">
    <source>
        <dbReference type="SAM" id="MobiDB-lite"/>
    </source>
</evidence>
<evidence type="ECO:0000313" key="3">
    <source>
        <dbReference type="Proteomes" id="UP000266841"/>
    </source>
</evidence>
<dbReference type="EMBL" id="AGNL01050768">
    <property type="protein sequence ID" value="EJK43680.1"/>
    <property type="molecule type" value="Genomic_DNA"/>
</dbReference>
<reference evidence="2 3" key="1">
    <citation type="journal article" date="2012" name="Genome Biol.">
        <title>Genome and low-iron response of an oceanic diatom adapted to chronic iron limitation.</title>
        <authorList>
            <person name="Lommer M."/>
            <person name="Specht M."/>
            <person name="Roy A.S."/>
            <person name="Kraemer L."/>
            <person name="Andreson R."/>
            <person name="Gutowska M.A."/>
            <person name="Wolf J."/>
            <person name="Bergner S.V."/>
            <person name="Schilhabel M.B."/>
            <person name="Klostermeier U.C."/>
            <person name="Beiko R.G."/>
            <person name="Rosenstiel P."/>
            <person name="Hippler M."/>
            <person name="Laroche J."/>
        </authorList>
    </citation>
    <scope>NUCLEOTIDE SEQUENCE [LARGE SCALE GENOMIC DNA]</scope>
    <source>
        <strain evidence="2 3">CCMP1005</strain>
    </source>
</reference>
<feature type="compositionally biased region" description="Polar residues" evidence="1">
    <location>
        <begin position="128"/>
        <end position="147"/>
    </location>
</feature>
<feature type="compositionally biased region" description="Basic and acidic residues" evidence="1">
    <location>
        <begin position="1"/>
        <end position="21"/>
    </location>
</feature>
<proteinExistence type="predicted"/>
<feature type="compositionally biased region" description="Low complexity" evidence="1">
    <location>
        <begin position="262"/>
        <end position="281"/>
    </location>
</feature>
<protein>
    <submittedName>
        <fullName evidence="2">Uncharacterized protein</fullName>
    </submittedName>
</protein>
<organism evidence="2 3">
    <name type="scientific">Thalassiosira oceanica</name>
    <name type="common">Marine diatom</name>
    <dbReference type="NCBI Taxonomy" id="159749"/>
    <lineage>
        <taxon>Eukaryota</taxon>
        <taxon>Sar</taxon>
        <taxon>Stramenopiles</taxon>
        <taxon>Ochrophyta</taxon>
        <taxon>Bacillariophyta</taxon>
        <taxon>Coscinodiscophyceae</taxon>
        <taxon>Thalassiosirophycidae</taxon>
        <taxon>Thalassiosirales</taxon>
        <taxon>Thalassiosiraceae</taxon>
        <taxon>Thalassiosira</taxon>
    </lineage>
</organism>
<feature type="compositionally biased region" description="Polar residues" evidence="1">
    <location>
        <begin position="282"/>
        <end position="302"/>
    </location>
</feature>
<dbReference type="AlphaFoldDB" id="K0QYE2"/>
<dbReference type="Proteomes" id="UP000266841">
    <property type="component" value="Unassembled WGS sequence"/>
</dbReference>
<sequence length="475" mass="52253">MADSRTRGKFVKGDEDKERNSGSRIQMAGDDCKWYKRTFPSGELWSSLPPGKKEHFRQLYKKEMNKMKGRFQSFLGKKKAPSQKEEACQAFFIRRRKRPPESLQSDLVKILDGDSDDDFASSKRRKTTSAVPINLLDSNSTRESASSLFDDAKLPAIKTEAEESAKEDSSDEDSENQVIEVVTIDDSDKEDWSDSNKVIDVTEASGSDDVKLWTCDNCKTAQFQSFDEAVEHEKTCDGSKKSTIVDKKKPANEDLDSNTSNKADLLSSPSLSASKPAAELSQPSSFSRRVSIDPNDNSSASSEVLLGEGPPDLNVTGAEISSSSSDDEKQPSIETAPVEISSHEKPSAIDKVSEAKQSTKESEGNLLALKLEKTTIVDEKKPDTSLIHDVKEALSSLPGVNELEVKPSSFSSSVVISVTVDDNHTCTPSLLRHAPIKVLLKRAGLLKGRTYIISVLKSREIEPLRKCVEEINNAQ</sequence>
<feature type="compositionally biased region" description="Basic and acidic residues" evidence="1">
    <location>
        <begin position="341"/>
        <end position="362"/>
    </location>
</feature>
<accession>K0QYE2</accession>
<feature type="region of interest" description="Disordered" evidence="1">
    <location>
        <begin position="1"/>
        <end position="25"/>
    </location>
</feature>
<evidence type="ECO:0000313" key="2">
    <source>
        <dbReference type="EMBL" id="EJK43680.1"/>
    </source>
</evidence>
<gene>
    <name evidence="2" type="ORF">THAOC_37854</name>
</gene>